<dbReference type="GO" id="GO:0003723">
    <property type="term" value="F:RNA binding"/>
    <property type="evidence" value="ECO:0007669"/>
    <property type="project" value="UniProtKB-KW"/>
</dbReference>
<dbReference type="GO" id="GO:0046872">
    <property type="term" value="F:metal ion binding"/>
    <property type="evidence" value="ECO:0007669"/>
    <property type="project" value="UniProtKB-KW"/>
</dbReference>
<dbReference type="GO" id="GO:0016787">
    <property type="term" value="F:hydrolase activity"/>
    <property type="evidence" value="ECO:0007669"/>
    <property type="project" value="UniProtKB-KW"/>
</dbReference>
<dbReference type="GO" id="GO:0015074">
    <property type="term" value="P:DNA integration"/>
    <property type="evidence" value="ECO:0007669"/>
    <property type="project" value="InterPro"/>
</dbReference>
<dbReference type="PANTHER" id="PTHR42648">
    <property type="entry name" value="TRANSPOSASE, PUTATIVE-RELATED"/>
    <property type="match status" value="1"/>
</dbReference>
<evidence type="ECO:0000256" key="4">
    <source>
        <dbReference type="ARBA" id="ARBA00022884"/>
    </source>
</evidence>
<name>A0A9Q3I273_9BASI</name>
<dbReference type="AlphaFoldDB" id="A0A9Q3I273"/>
<dbReference type="GO" id="GO:0005634">
    <property type="term" value="C:nucleus"/>
    <property type="evidence" value="ECO:0007669"/>
    <property type="project" value="UniProtKB-ARBA"/>
</dbReference>
<dbReference type="GO" id="GO:0003964">
    <property type="term" value="F:RNA-directed DNA polymerase activity"/>
    <property type="evidence" value="ECO:0007669"/>
    <property type="project" value="UniProtKB-EC"/>
</dbReference>
<evidence type="ECO:0000256" key="3">
    <source>
        <dbReference type="ARBA" id="ARBA00022801"/>
    </source>
</evidence>
<dbReference type="InterPro" id="IPR039537">
    <property type="entry name" value="Retrotran_Ty1/copia-like"/>
</dbReference>
<organism evidence="8 9">
    <name type="scientific">Austropuccinia psidii MF-1</name>
    <dbReference type="NCBI Taxonomy" id="1389203"/>
    <lineage>
        <taxon>Eukaryota</taxon>
        <taxon>Fungi</taxon>
        <taxon>Dikarya</taxon>
        <taxon>Basidiomycota</taxon>
        <taxon>Pucciniomycotina</taxon>
        <taxon>Pucciniomycetes</taxon>
        <taxon>Pucciniales</taxon>
        <taxon>Sphaerophragmiaceae</taxon>
        <taxon>Austropuccinia</taxon>
    </lineage>
</organism>
<comment type="catalytic activity">
    <reaction evidence="5">
        <text>DNA(n) + a 2'-deoxyribonucleoside 5'-triphosphate = DNA(n+1) + diphosphate</text>
        <dbReference type="Rhea" id="RHEA:22508"/>
        <dbReference type="Rhea" id="RHEA-COMP:17339"/>
        <dbReference type="Rhea" id="RHEA-COMP:17340"/>
        <dbReference type="ChEBI" id="CHEBI:33019"/>
        <dbReference type="ChEBI" id="CHEBI:61560"/>
        <dbReference type="ChEBI" id="CHEBI:173112"/>
        <dbReference type="EC" id="2.7.7.49"/>
    </reaction>
</comment>
<evidence type="ECO:0000313" key="9">
    <source>
        <dbReference type="Proteomes" id="UP000765509"/>
    </source>
</evidence>
<dbReference type="InterPro" id="IPR036397">
    <property type="entry name" value="RNaseH_sf"/>
</dbReference>
<accession>A0A9Q3I273</accession>
<evidence type="ECO:0000256" key="6">
    <source>
        <dbReference type="ARBA" id="ARBA00049244"/>
    </source>
</evidence>
<comment type="catalytic activity">
    <reaction evidence="6">
        <text>DNA(n) + a 2'-deoxyribonucleoside 5'-triphosphate = DNA(n+1) + diphosphate</text>
        <dbReference type="Rhea" id="RHEA:22508"/>
        <dbReference type="Rhea" id="RHEA-COMP:17339"/>
        <dbReference type="Rhea" id="RHEA-COMP:17340"/>
        <dbReference type="ChEBI" id="CHEBI:33019"/>
        <dbReference type="ChEBI" id="CHEBI:61560"/>
        <dbReference type="ChEBI" id="CHEBI:173112"/>
        <dbReference type="EC" id="2.7.7.7"/>
    </reaction>
</comment>
<dbReference type="Pfam" id="PF07727">
    <property type="entry name" value="RVT_2"/>
    <property type="match status" value="1"/>
</dbReference>
<keyword evidence="4" id="KW-0694">RNA-binding</keyword>
<dbReference type="PROSITE" id="PS50994">
    <property type="entry name" value="INTEGRASE"/>
    <property type="match status" value="1"/>
</dbReference>
<dbReference type="InterPro" id="IPR013103">
    <property type="entry name" value="RVT_2"/>
</dbReference>
<dbReference type="SUPFAM" id="SSF53098">
    <property type="entry name" value="Ribonuclease H-like"/>
    <property type="match status" value="1"/>
</dbReference>
<evidence type="ECO:0000256" key="2">
    <source>
        <dbReference type="ARBA" id="ARBA00022723"/>
    </source>
</evidence>
<reference evidence="8" key="1">
    <citation type="submission" date="2021-03" db="EMBL/GenBank/DDBJ databases">
        <title>Draft genome sequence of rust myrtle Austropuccinia psidii MF-1, a brazilian biotype.</title>
        <authorList>
            <person name="Quecine M.C."/>
            <person name="Pachon D.M.R."/>
            <person name="Bonatelli M.L."/>
            <person name="Correr F.H."/>
            <person name="Franceschini L.M."/>
            <person name="Leite T.F."/>
            <person name="Margarido G.R.A."/>
            <person name="Almeida C.A."/>
            <person name="Ferrarezi J.A."/>
            <person name="Labate C.A."/>
        </authorList>
    </citation>
    <scope>NUCLEOTIDE SEQUENCE</scope>
    <source>
        <strain evidence="8">MF-1</strain>
    </source>
</reference>
<proteinExistence type="predicted"/>
<dbReference type="PANTHER" id="PTHR42648:SF28">
    <property type="entry name" value="TRANSPOSON-ENCODED PROTEIN WITH RIBONUCLEASE H-LIKE AND RETROVIRUS ZINC FINGER-LIKE DOMAINS"/>
    <property type="match status" value="1"/>
</dbReference>
<protein>
    <recommendedName>
        <fullName evidence="7">Integrase catalytic domain-containing protein</fullName>
    </recommendedName>
</protein>
<evidence type="ECO:0000259" key="7">
    <source>
        <dbReference type="PROSITE" id="PS50994"/>
    </source>
</evidence>
<dbReference type="GO" id="GO:0003887">
    <property type="term" value="F:DNA-directed DNA polymerase activity"/>
    <property type="evidence" value="ECO:0007669"/>
    <property type="project" value="UniProtKB-EC"/>
</dbReference>
<keyword evidence="2" id="KW-0479">Metal-binding</keyword>
<dbReference type="InterPro" id="IPR001584">
    <property type="entry name" value="Integrase_cat-core"/>
</dbReference>
<dbReference type="OrthoDB" id="413361at2759"/>
<dbReference type="EMBL" id="AVOT02030512">
    <property type="protein sequence ID" value="MBW0523705.1"/>
    <property type="molecule type" value="Genomic_DNA"/>
</dbReference>
<dbReference type="GO" id="GO:0032196">
    <property type="term" value="P:transposition"/>
    <property type="evidence" value="ECO:0007669"/>
    <property type="project" value="UniProtKB-KW"/>
</dbReference>
<evidence type="ECO:0000256" key="5">
    <source>
        <dbReference type="ARBA" id="ARBA00048173"/>
    </source>
</evidence>
<keyword evidence="1" id="KW-0815">Transposition</keyword>
<evidence type="ECO:0000313" key="8">
    <source>
        <dbReference type="EMBL" id="MBW0523705.1"/>
    </source>
</evidence>
<keyword evidence="3" id="KW-0378">Hydrolase</keyword>
<gene>
    <name evidence="8" type="ORF">O181_063420</name>
</gene>
<evidence type="ECO:0000256" key="1">
    <source>
        <dbReference type="ARBA" id="ARBA00022578"/>
    </source>
</evidence>
<comment type="caution">
    <text evidence="8">The sequence shown here is derived from an EMBL/GenBank/DDBJ whole genome shotgun (WGS) entry which is preliminary data.</text>
</comment>
<keyword evidence="9" id="KW-1185">Reference proteome</keyword>
<feature type="domain" description="Integrase catalytic" evidence="7">
    <location>
        <begin position="1"/>
        <end position="108"/>
    </location>
</feature>
<dbReference type="Proteomes" id="UP000765509">
    <property type="component" value="Unassembled WGS sequence"/>
</dbReference>
<dbReference type="Gene3D" id="3.30.420.10">
    <property type="entry name" value="Ribonuclease H-like superfamily/Ribonuclease H"/>
    <property type="match status" value="1"/>
</dbReference>
<dbReference type="InterPro" id="IPR012337">
    <property type="entry name" value="RNaseH-like_sf"/>
</dbReference>
<sequence>MWETKTGKKIKTFRSNNGGKFCNSTLENWCHSQGTAHEKSLPYHHEQNGSIKRYNRAIANMGRTLLHKSGLPRNFWGFAFMWASHIQNLIPNSLRKDASPVELLFRKKPCYDQMRLFGKLVYVHIPCEKRRKLNDQAIAGNVVMFLGNRKGWLFCLPLSKSLMTSAWAEFPKSSEACRAIRQWSLPWKPIAEERQDKMIISFVVNRTMLGDFSKEETVEEQDQTAKALKSTTMEIATLKKYKQAMISANSKHWKTAVNQELANMKQMGVYNVRPLPPDKHVLGGGWVFAKKPATNTNAIHNKARYLARGNRQMPEEYNRTFVPTASFSSLRILLTMVSLRKWHVNSFDFVAAYLNADIDKEVWVRPLDGLSIPTGFGCRLCKALYSTKQAGNCWWHCVANKLRTLGYDASKFDRSVYVHSSQQAIICLHIDDGVITGKDANVIWDVRVELEESFRMKWENGISSIIGIDTHEIVGWHTIIKDTAAGKMKPCNTSGYCHYSLSTQVSWHHWGSLLCGNGDKTGHCICGEPIGSTCKGTGQRALEVPTALTRLGGCSISWCAKRLTMVAASSFHAEFMALGLAARHGKWLKNLLDNITGMTIPLQLLCHNTSAICIAEDSLSNK</sequence>
<dbReference type="CDD" id="cd09272">
    <property type="entry name" value="RNase_HI_RT_Ty1"/>
    <property type="match status" value="1"/>
</dbReference>